<dbReference type="EMBL" id="CM055109">
    <property type="protein sequence ID" value="KAJ7522568.1"/>
    <property type="molecule type" value="Genomic_DNA"/>
</dbReference>
<sequence length="721" mass="80823">MGGVVSTPRDEAGGAEEHGEHLLGVFVGERAQDLSSPFWHKLLSLSVSFHWPEETVNQACAALVQNNRHTAHLAKLLIHLGWSLQEIASASPGTHITAVKVINATQFLRVVLQYFLRHAKGDAIGEAFTLHLNDFDAEFIHLPKGKLSVPSMVLPALLSFIGSSDINPNSYLLQLELVNLLLVMMSTQLYSGPAEGPVGAHPFLDAAIMQESALVGPFVRKLLLSYIARLPIPSEAVYHASLLKGKQIGVFRKMSSAAASVLMLPYYTYSYLVSPTAGSNISKFPLADNSLHLLLVLNHYGKSLVDASLDTVVELSRDDATAGLDASLYPSNPFRQALESARDTDFDLVDIVENGQGSSVVKIPFAALYDRIGMCLSDDSSILLLYSLVHGNPAFLEYVLVRTDLDTLLMPVLEMLYNAPRRSANQIYMLLIILLILSQDSSFNASIHKLLLPGVSWYKERLLPQISLGSLMVVILIRTVKYNLSRLRDVFLHTNCLAILANMAPHMHQLNAYASQRLVSLFDMLARKYARLTDDAITRISALKSGQVEGMEVPDDMPTELHIYTDFLRIVLEIINAILTYALPRNPEVIYALLHRQELFQPFRDHPRFYELLENVYTVLDFFNVRMDDQQMDKEWSVERVLQLIVTTARSWRGDGMKTFTQLRFTYEEELHPEEFFVPYVWQLVVSHSGIQWDLEAISLFQARPNNEIADTIDKLTISTS</sequence>
<protein>
    <submittedName>
        <fullName evidence="1">Uncharacterized protein</fullName>
    </submittedName>
</protein>
<proteinExistence type="predicted"/>
<reference evidence="2" key="1">
    <citation type="journal article" date="2024" name="Proc. Natl. Acad. Sci. U.S.A.">
        <title>Extraordinary preservation of gene collinearity over three hundred million years revealed in homosporous lycophytes.</title>
        <authorList>
            <person name="Li C."/>
            <person name="Wickell D."/>
            <person name="Kuo L.Y."/>
            <person name="Chen X."/>
            <person name="Nie B."/>
            <person name="Liao X."/>
            <person name="Peng D."/>
            <person name="Ji J."/>
            <person name="Jenkins J."/>
            <person name="Williams M."/>
            <person name="Shu S."/>
            <person name="Plott C."/>
            <person name="Barry K."/>
            <person name="Rajasekar S."/>
            <person name="Grimwood J."/>
            <person name="Han X."/>
            <person name="Sun S."/>
            <person name="Hou Z."/>
            <person name="He W."/>
            <person name="Dai G."/>
            <person name="Sun C."/>
            <person name="Schmutz J."/>
            <person name="Leebens-Mack J.H."/>
            <person name="Li F.W."/>
            <person name="Wang L."/>
        </authorList>
    </citation>
    <scope>NUCLEOTIDE SEQUENCE [LARGE SCALE GENOMIC DNA]</scope>
    <source>
        <strain evidence="2">cv. PW_Plant_1</strain>
    </source>
</reference>
<evidence type="ECO:0000313" key="2">
    <source>
        <dbReference type="Proteomes" id="UP001162992"/>
    </source>
</evidence>
<name>A0ACC2AYG4_DIPCM</name>
<dbReference type="Proteomes" id="UP001162992">
    <property type="component" value="Chromosome 18"/>
</dbReference>
<accession>A0ACC2AYG4</accession>
<organism evidence="1 2">
    <name type="scientific">Diphasiastrum complanatum</name>
    <name type="common">Issler's clubmoss</name>
    <name type="synonym">Lycopodium complanatum</name>
    <dbReference type="NCBI Taxonomy" id="34168"/>
    <lineage>
        <taxon>Eukaryota</taxon>
        <taxon>Viridiplantae</taxon>
        <taxon>Streptophyta</taxon>
        <taxon>Embryophyta</taxon>
        <taxon>Tracheophyta</taxon>
        <taxon>Lycopodiopsida</taxon>
        <taxon>Lycopodiales</taxon>
        <taxon>Lycopodiaceae</taxon>
        <taxon>Lycopodioideae</taxon>
        <taxon>Diphasiastrum</taxon>
    </lineage>
</organism>
<evidence type="ECO:0000313" key="1">
    <source>
        <dbReference type="EMBL" id="KAJ7522568.1"/>
    </source>
</evidence>
<comment type="caution">
    <text evidence="1">The sequence shown here is derived from an EMBL/GenBank/DDBJ whole genome shotgun (WGS) entry which is preliminary data.</text>
</comment>
<gene>
    <name evidence="1" type="ORF">O6H91_18G017800</name>
</gene>
<keyword evidence="2" id="KW-1185">Reference proteome</keyword>